<feature type="region of interest" description="Disordered" evidence="1">
    <location>
        <begin position="327"/>
        <end position="374"/>
    </location>
</feature>
<evidence type="ECO:0000256" key="1">
    <source>
        <dbReference type="SAM" id="MobiDB-lite"/>
    </source>
</evidence>
<comment type="caution">
    <text evidence="2">The sequence shown here is derived from an EMBL/GenBank/DDBJ whole genome shotgun (WGS) entry which is preliminary data.</text>
</comment>
<sequence length="511" mass="57362">MLRKLRRSSKDSIPEVVPGSRQDRTATQSSYPSATDATKLTFFDLPPELRNSIYEILANNTVLTLSGDKKRLKDRPPIVGLLAASKQCRKEYLPVLFSTTPVVAEVKDFDFSNLMRVVLGLYSQELKALRENPNITIRLHTHNCTRENLNNLRRWLVVRGDSLDRLPWRYDVAAQDPSHSFGRIRLLRELEFYAERLSRLQIRLSDTLQWELQPMVMAFDRKAAALDNAIMGTGRAAQGRGQVQQDEQAQQAPQASPGPEPVIHEDQRHTPVEPEDPNANALEVEEQPEVPEAGEVSPAARSQRTIEDLPEAGDQEPNETGHEIVRPGQQIQPEPASAGETATPGDIARRSSPAVSTTQEIHQAVEQQDQEARTSINQATQTDLETSPANHIAHYEYVDEIPIKGKAGHLKTKLKIETDSTSQHRLAYNATFSLVPTPNPSETEEDEAEEQEQEVGYLLSWRVDKPTSTHPEAKKAWKDILTLPIPRQPKSQRELAKCLQAIYDKKGSPLH</sequence>
<feature type="compositionally biased region" description="Low complexity" evidence="1">
    <location>
        <begin position="235"/>
        <end position="257"/>
    </location>
</feature>
<gene>
    <name evidence="2" type="ORF">D0863_02637</name>
</gene>
<evidence type="ECO:0000313" key="2">
    <source>
        <dbReference type="EMBL" id="RMY75345.1"/>
    </source>
</evidence>
<feature type="region of interest" description="Disordered" evidence="1">
    <location>
        <begin position="235"/>
        <end position="277"/>
    </location>
</feature>
<dbReference type="Proteomes" id="UP000269276">
    <property type="component" value="Unassembled WGS sequence"/>
</dbReference>
<evidence type="ECO:0008006" key="4">
    <source>
        <dbReference type="Google" id="ProtNLM"/>
    </source>
</evidence>
<name>A0A3M7EFF5_HORWE</name>
<proteinExistence type="predicted"/>
<feature type="region of interest" description="Disordered" evidence="1">
    <location>
        <begin position="1"/>
        <end position="33"/>
    </location>
</feature>
<dbReference type="OrthoDB" id="3864028at2759"/>
<feature type="compositionally biased region" description="Basic and acidic residues" evidence="1">
    <location>
        <begin position="262"/>
        <end position="272"/>
    </location>
</feature>
<feature type="compositionally biased region" description="Polar residues" evidence="1">
    <location>
        <begin position="353"/>
        <end position="374"/>
    </location>
</feature>
<evidence type="ECO:0000313" key="3">
    <source>
        <dbReference type="Proteomes" id="UP000269276"/>
    </source>
</evidence>
<accession>A0A3M7EFF5</accession>
<feature type="region of interest" description="Disordered" evidence="1">
    <location>
        <begin position="285"/>
        <end position="304"/>
    </location>
</feature>
<organism evidence="2 3">
    <name type="scientific">Hortaea werneckii</name>
    <name type="common">Black yeast</name>
    <name type="synonym">Cladosporium werneckii</name>
    <dbReference type="NCBI Taxonomy" id="91943"/>
    <lineage>
        <taxon>Eukaryota</taxon>
        <taxon>Fungi</taxon>
        <taxon>Dikarya</taxon>
        <taxon>Ascomycota</taxon>
        <taxon>Pezizomycotina</taxon>
        <taxon>Dothideomycetes</taxon>
        <taxon>Dothideomycetidae</taxon>
        <taxon>Mycosphaerellales</taxon>
        <taxon>Teratosphaeriaceae</taxon>
        <taxon>Hortaea</taxon>
    </lineage>
</organism>
<protein>
    <recommendedName>
        <fullName evidence="4">F-box domain-containing protein</fullName>
    </recommendedName>
</protein>
<dbReference type="EMBL" id="QWIP01000058">
    <property type="protein sequence ID" value="RMY75345.1"/>
    <property type="molecule type" value="Genomic_DNA"/>
</dbReference>
<reference evidence="2 3" key="1">
    <citation type="journal article" date="2018" name="BMC Genomics">
        <title>Genomic evidence for intraspecific hybridization in a clonal and extremely halotolerant yeast.</title>
        <authorList>
            <person name="Gostincar C."/>
            <person name="Stajich J.E."/>
            <person name="Zupancic J."/>
            <person name="Zalar P."/>
            <person name="Gunde-Cimerman N."/>
        </authorList>
    </citation>
    <scope>NUCLEOTIDE SEQUENCE [LARGE SCALE GENOMIC DNA]</scope>
    <source>
        <strain evidence="2 3">EXF-2682</strain>
    </source>
</reference>
<dbReference type="AlphaFoldDB" id="A0A3M7EFF5"/>